<accession>Q1MZ65</accession>
<dbReference type="PANTHER" id="PTHR30160">
    <property type="entry name" value="TETRAACYLDISACCHARIDE 4'-KINASE-RELATED"/>
    <property type="match status" value="1"/>
</dbReference>
<reference evidence="3 4" key="1">
    <citation type="submission" date="2006-03" db="EMBL/GenBank/DDBJ databases">
        <authorList>
            <person name="Pinhassi J."/>
            <person name="Pedros-Alio C."/>
            <person name="Ferriera S."/>
            <person name="Johnson J."/>
            <person name="Kravitz S."/>
            <person name="Halpern A."/>
            <person name="Remington K."/>
            <person name="Beeson K."/>
            <person name="Tran B."/>
            <person name="Rogers Y.-H."/>
            <person name="Friedman R."/>
            <person name="Venter J.C."/>
        </authorList>
    </citation>
    <scope>NUCLEOTIDE SEQUENCE [LARGE SCALE GENOMIC DNA]</scope>
    <source>
        <strain evidence="3 4">RED65</strain>
    </source>
</reference>
<keyword evidence="4" id="KW-1185">Reference proteome</keyword>
<dbReference type="InterPro" id="IPR051199">
    <property type="entry name" value="LPS_LOS_Heptosyltrfase"/>
</dbReference>
<dbReference type="STRING" id="207949.RED65_08429"/>
<dbReference type="SUPFAM" id="SSF53756">
    <property type="entry name" value="UDP-Glycosyltransferase/glycogen phosphorylase"/>
    <property type="match status" value="1"/>
</dbReference>
<protein>
    <recommendedName>
        <fullName evidence="5">ADP-heptose:LPS heptosyltransferase</fullName>
    </recommendedName>
</protein>
<dbReference type="Pfam" id="PF01075">
    <property type="entry name" value="Glyco_transf_9"/>
    <property type="match status" value="1"/>
</dbReference>
<dbReference type="OrthoDB" id="9781892at2"/>
<dbReference type="Gene3D" id="3.40.50.2000">
    <property type="entry name" value="Glycogen Phosphorylase B"/>
    <property type="match status" value="2"/>
</dbReference>
<organism evidence="3 4">
    <name type="scientific">Bermanella marisrubri</name>
    <dbReference type="NCBI Taxonomy" id="207949"/>
    <lineage>
        <taxon>Bacteria</taxon>
        <taxon>Pseudomonadati</taxon>
        <taxon>Pseudomonadota</taxon>
        <taxon>Gammaproteobacteria</taxon>
        <taxon>Oceanospirillales</taxon>
        <taxon>Oceanospirillaceae</taxon>
        <taxon>Bermanella</taxon>
    </lineage>
</organism>
<evidence type="ECO:0008006" key="5">
    <source>
        <dbReference type="Google" id="ProtNLM"/>
    </source>
</evidence>
<dbReference type="EMBL" id="AAQH01000020">
    <property type="protein sequence ID" value="EAT11268.1"/>
    <property type="molecule type" value="Genomic_DNA"/>
</dbReference>
<dbReference type="InterPro" id="IPR002201">
    <property type="entry name" value="Glyco_trans_9"/>
</dbReference>
<keyword evidence="2" id="KW-0808">Transferase</keyword>
<gene>
    <name evidence="3" type="ORF">RED65_08429</name>
</gene>
<dbReference type="HOGENOM" id="CLU_038371_2_0_6"/>
<proteinExistence type="predicted"/>
<evidence type="ECO:0000256" key="2">
    <source>
        <dbReference type="ARBA" id="ARBA00022679"/>
    </source>
</evidence>
<keyword evidence="1" id="KW-0328">Glycosyltransferase</keyword>
<dbReference type="PANTHER" id="PTHR30160:SF21">
    <property type="entry name" value="LIPOPOLYSACCHARIDE CORE HEPTOSYLTRANSFERASE OPSX"/>
    <property type="match status" value="1"/>
</dbReference>
<evidence type="ECO:0000313" key="4">
    <source>
        <dbReference type="Proteomes" id="UP000004263"/>
    </source>
</evidence>
<dbReference type="GO" id="GO:0009244">
    <property type="term" value="P:lipopolysaccharide core region biosynthetic process"/>
    <property type="evidence" value="ECO:0007669"/>
    <property type="project" value="TreeGrafter"/>
</dbReference>
<sequence>MTSNTSPKHIAFFRLSALGDVVLAIPMIRAMQSAWPDCKITWITSSAVYPMLEGLPGVEFLVIPKPQKIKDYMSLRKLFKQYEFDVLIAAQASFRTNLIYPHINAKRKIGFDNGRAKDLHSWFVKEQIPSRDEHLAEGFMGFADYLGINVPAKADYDFFLYTNEETQTWAKAQRKKPKMLAINAAASKAERTWKAEHYAQVIDQAIERWDCQVVLTGGPAKNELDLAADIESLCQHPVDNMVGKTKHKEIVALLGEADALIAPDTGPTHIAVAMGTPVIGLYAVARSGLSGPYQEPSYTIDKYPEAVGKYLGKPFSEAKWHERVHHQDAMDLITEQDVVDRLSNIF</sequence>
<dbReference type="AlphaFoldDB" id="Q1MZ65"/>
<dbReference type="GO" id="GO:0005829">
    <property type="term" value="C:cytosol"/>
    <property type="evidence" value="ECO:0007669"/>
    <property type="project" value="TreeGrafter"/>
</dbReference>
<evidence type="ECO:0000256" key="1">
    <source>
        <dbReference type="ARBA" id="ARBA00022676"/>
    </source>
</evidence>
<dbReference type="GO" id="GO:0008713">
    <property type="term" value="F:ADP-heptose-lipopolysaccharide heptosyltransferase activity"/>
    <property type="evidence" value="ECO:0007669"/>
    <property type="project" value="TreeGrafter"/>
</dbReference>
<dbReference type="RefSeq" id="WP_007019235.1">
    <property type="nucleotide sequence ID" value="NZ_CH724122.1"/>
</dbReference>
<dbReference type="CDD" id="cd03789">
    <property type="entry name" value="GT9_LPS_heptosyltransferase"/>
    <property type="match status" value="1"/>
</dbReference>
<name>Q1MZ65_9GAMM</name>
<dbReference type="Proteomes" id="UP000004263">
    <property type="component" value="Unassembled WGS sequence"/>
</dbReference>
<evidence type="ECO:0000313" key="3">
    <source>
        <dbReference type="EMBL" id="EAT11268.1"/>
    </source>
</evidence>
<comment type="caution">
    <text evidence="3">The sequence shown here is derived from an EMBL/GenBank/DDBJ whole genome shotgun (WGS) entry which is preliminary data.</text>
</comment>